<evidence type="ECO:0000256" key="10">
    <source>
        <dbReference type="ARBA" id="ARBA00043266"/>
    </source>
</evidence>
<dbReference type="InterPro" id="IPR013106">
    <property type="entry name" value="Ig_V-set"/>
</dbReference>
<organism evidence="13 14">
    <name type="scientific">Ovis ammon polii</name>
    <dbReference type="NCBI Taxonomy" id="230172"/>
    <lineage>
        <taxon>Eukaryota</taxon>
        <taxon>Metazoa</taxon>
        <taxon>Chordata</taxon>
        <taxon>Craniata</taxon>
        <taxon>Vertebrata</taxon>
        <taxon>Euteleostomi</taxon>
        <taxon>Mammalia</taxon>
        <taxon>Eutheria</taxon>
        <taxon>Laurasiatheria</taxon>
        <taxon>Artiodactyla</taxon>
        <taxon>Ruminantia</taxon>
        <taxon>Pecora</taxon>
        <taxon>Bovidae</taxon>
        <taxon>Caprinae</taxon>
        <taxon>Ovis</taxon>
    </lineage>
</organism>
<dbReference type="InterPro" id="IPR013783">
    <property type="entry name" value="Ig-like_fold"/>
</dbReference>
<evidence type="ECO:0000256" key="8">
    <source>
        <dbReference type="ARBA" id="ARBA00023170"/>
    </source>
</evidence>
<name>A0AAD4YA32_OVIAM</name>
<dbReference type="GO" id="GO:0042101">
    <property type="term" value="C:T cell receptor complex"/>
    <property type="evidence" value="ECO:0007669"/>
    <property type="project" value="UniProtKB-KW"/>
</dbReference>
<keyword evidence="14" id="KW-1185">Reference proteome</keyword>
<sequence length="520" mass="57814">MSPTGFGSRVVNVPISAAPPDKPPVLTEKSRHNYKKGEFNSYNGFNIPGGCSPHPYLTGGMSEHPPEGGTNGDSVNQTEGPVTVSEGALMTLNCTYQTVNFAAYLFWYVQHLSKAPQVLLKGLTADKKGLVALWSMFSFSAAPPDKPRVLTEKSREQGSFSFANMHSATHTVLLIVLIFRGNNGDSVNQTEGPVTVSEGALMTLNCTYQTADFSSYLYWYVQHLNKAPQLLLKGLTADKKSDSSFHLQKRAVQASDSAVYYCALSDTVTQGCGGAEHKPKGSRRLKSGRGSIMAQKVTQNQSEISVLEKEDVTLNCAYEANSYTYYLFWYKQPPSGEMIFLIHQESYNELNTTKGVSGQQKEKSSQEQVKQSPQSLTVKEGEISILNCSYENSLFDYFPWYRQYPGSGVAQKVTQDQPYITSQTGQSVILNCRYEVRWSGYTHYLFWFKQLPSGEMTFLIGQESSGPNARNGRYSVNFQRAQNTISLTISALQLEDSAKYFCAVWELTVPEVMRKAVQKP</sequence>
<dbReference type="SUPFAM" id="SSF48726">
    <property type="entry name" value="Immunoglobulin"/>
    <property type="match status" value="5"/>
</dbReference>
<evidence type="ECO:0000259" key="12">
    <source>
        <dbReference type="PROSITE" id="PS50835"/>
    </source>
</evidence>
<dbReference type="AlphaFoldDB" id="A0AAD4YA32"/>
<evidence type="ECO:0000256" key="9">
    <source>
        <dbReference type="ARBA" id="ARBA00023319"/>
    </source>
</evidence>
<dbReference type="EMBL" id="JAKZEL010000009">
    <property type="protein sequence ID" value="KAI4540283.1"/>
    <property type="molecule type" value="Genomic_DNA"/>
</dbReference>
<keyword evidence="8" id="KW-0675">Receptor</keyword>
<feature type="region of interest" description="Disordered" evidence="11">
    <location>
        <begin position="1"/>
        <end position="27"/>
    </location>
</feature>
<keyword evidence="4" id="KW-0391">Immunity</keyword>
<evidence type="ECO:0000313" key="14">
    <source>
        <dbReference type="Proteomes" id="UP001214576"/>
    </source>
</evidence>
<keyword evidence="10" id="KW-1279">T cell receptor</keyword>
<dbReference type="SMART" id="SM00409">
    <property type="entry name" value="IG"/>
    <property type="match status" value="3"/>
</dbReference>
<evidence type="ECO:0000256" key="4">
    <source>
        <dbReference type="ARBA" id="ARBA00022859"/>
    </source>
</evidence>
<feature type="domain" description="Ig-like" evidence="12">
    <location>
        <begin position="185"/>
        <end position="266"/>
    </location>
</feature>
<evidence type="ECO:0000256" key="7">
    <source>
        <dbReference type="ARBA" id="ARBA00023157"/>
    </source>
</evidence>
<keyword evidence="3" id="KW-0732">Signal</keyword>
<dbReference type="Proteomes" id="UP001214576">
    <property type="component" value="Unassembled WGS sequence"/>
</dbReference>
<dbReference type="PROSITE" id="PS50835">
    <property type="entry name" value="IG_LIKE"/>
    <property type="match status" value="2"/>
</dbReference>
<dbReference type="InterPro" id="IPR051287">
    <property type="entry name" value="TCR_variable_region"/>
</dbReference>
<evidence type="ECO:0000256" key="2">
    <source>
        <dbReference type="ARBA" id="ARBA00022475"/>
    </source>
</evidence>
<evidence type="ECO:0000256" key="3">
    <source>
        <dbReference type="ARBA" id="ARBA00022729"/>
    </source>
</evidence>
<keyword evidence="7" id="KW-1015">Disulfide bond</keyword>
<evidence type="ECO:0000256" key="6">
    <source>
        <dbReference type="ARBA" id="ARBA00023136"/>
    </source>
</evidence>
<accession>A0AAD4YA32</accession>
<dbReference type="Pfam" id="PF07686">
    <property type="entry name" value="V-set"/>
    <property type="match status" value="2"/>
</dbReference>
<keyword evidence="6" id="KW-0472">Membrane</keyword>
<dbReference type="PANTHER" id="PTHR19367">
    <property type="entry name" value="T-CELL RECEPTOR ALPHA CHAIN V REGION"/>
    <property type="match status" value="1"/>
</dbReference>
<proteinExistence type="predicted"/>
<dbReference type="InterPro" id="IPR007110">
    <property type="entry name" value="Ig-like_dom"/>
</dbReference>
<comment type="subcellular location">
    <subcellularLocation>
        <location evidence="1">Cell membrane</location>
    </subcellularLocation>
</comment>
<keyword evidence="9" id="KW-0393">Immunoglobulin domain</keyword>
<dbReference type="InterPro" id="IPR003599">
    <property type="entry name" value="Ig_sub"/>
</dbReference>
<dbReference type="SMART" id="SM00406">
    <property type="entry name" value="IGv"/>
    <property type="match status" value="2"/>
</dbReference>
<feature type="region of interest" description="Disordered" evidence="11">
    <location>
        <begin position="353"/>
        <end position="374"/>
    </location>
</feature>
<evidence type="ECO:0000256" key="11">
    <source>
        <dbReference type="SAM" id="MobiDB-lite"/>
    </source>
</evidence>
<keyword evidence="2" id="KW-1003">Cell membrane</keyword>
<dbReference type="InterPro" id="IPR036179">
    <property type="entry name" value="Ig-like_dom_sf"/>
</dbReference>
<dbReference type="CDD" id="cd00099">
    <property type="entry name" value="IgV"/>
    <property type="match status" value="1"/>
</dbReference>
<dbReference type="GO" id="GO:0002250">
    <property type="term" value="P:adaptive immune response"/>
    <property type="evidence" value="ECO:0007669"/>
    <property type="project" value="UniProtKB-KW"/>
</dbReference>
<dbReference type="PANTHER" id="PTHR19367:SF42">
    <property type="entry name" value="T CELL RECEPTOR ALPHA VARIABLE 18"/>
    <property type="match status" value="1"/>
</dbReference>
<evidence type="ECO:0000256" key="1">
    <source>
        <dbReference type="ARBA" id="ARBA00004236"/>
    </source>
</evidence>
<protein>
    <recommendedName>
        <fullName evidence="12">Ig-like domain-containing protein</fullName>
    </recommendedName>
</protein>
<keyword evidence="5" id="KW-1064">Adaptive immunity</keyword>
<dbReference type="FunFam" id="2.60.40.10:FF:000878">
    <property type="entry name" value="T cell receptor alpha variable 38-1"/>
    <property type="match status" value="1"/>
</dbReference>
<feature type="domain" description="Ig-like" evidence="12">
    <location>
        <begin position="399"/>
        <end position="504"/>
    </location>
</feature>
<evidence type="ECO:0000256" key="5">
    <source>
        <dbReference type="ARBA" id="ARBA00023130"/>
    </source>
</evidence>
<evidence type="ECO:0000313" key="13">
    <source>
        <dbReference type="EMBL" id="KAI4540283.1"/>
    </source>
</evidence>
<reference evidence="13" key="1">
    <citation type="submission" date="2022-03" db="EMBL/GenBank/DDBJ databases">
        <title>Genomic analyses of argali, domestic sheep and their hybrids provide insights into chromosomal evolution, heterosis and genetic basis of agronomic traits.</title>
        <authorList>
            <person name="Li M."/>
        </authorList>
    </citation>
    <scope>NUCLEOTIDE SEQUENCE</scope>
    <source>
        <strain evidence="13">CAU-MHL-2022a</strain>
        <tissue evidence="13">Skin</tissue>
    </source>
</reference>
<dbReference type="Gene3D" id="2.60.40.10">
    <property type="entry name" value="Immunoglobulins"/>
    <property type="match status" value="5"/>
</dbReference>
<comment type="caution">
    <text evidence="13">The sequence shown here is derived from an EMBL/GenBank/DDBJ whole genome shotgun (WGS) entry which is preliminary data.</text>
</comment>
<gene>
    <name evidence="13" type="ORF">MG293_009324</name>
</gene>